<dbReference type="GO" id="GO:0006772">
    <property type="term" value="P:thiamine metabolic process"/>
    <property type="evidence" value="ECO:0007669"/>
    <property type="project" value="InterPro"/>
</dbReference>
<dbReference type="Proteomes" id="UP000224634">
    <property type="component" value="Unassembled WGS sequence"/>
</dbReference>
<proteinExistence type="inferred from homology"/>
<dbReference type="AlphaFoldDB" id="A0A2B7Y2I9"/>
<dbReference type="GO" id="GO:0009229">
    <property type="term" value="P:thiamine diphosphate biosynthetic process"/>
    <property type="evidence" value="ECO:0007669"/>
    <property type="project" value="UniProtKB-UniRule"/>
</dbReference>
<protein>
    <recommendedName>
        <fullName evidence="7">Thiamine pyrophosphokinase</fullName>
        <ecNumber evidence="7">2.7.6.2</ecNumber>
    </recommendedName>
</protein>
<dbReference type="Gene3D" id="3.40.50.10240">
    <property type="entry name" value="Thiamin pyrophosphokinase, catalytic domain"/>
    <property type="match status" value="1"/>
</dbReference>
<reference evidence="10 11" key="1">
    <citation type="submission" date="2017-10" db="EMBL/GenBank/DDBJ databases">
        <title>Comparative genomics in systemic dimorphic fungi from Ajellomycetaceae.</title>
        <authorList>
            <person name="Munoz J.F."/>
            <person name="Mcewen J.G."/>
            <person name="Clay O.K."/>
            <person name="Cuomo C.A."/>
        </authorList>
    </citation>
    <scope>NUCLEOTIDE SEQUENCE [LARGE SCALE GENOMIC DNA]</scope>
    <source>
        <strain evidence="10 11">UAMH7299</strain>
    </source>
</reference>
<dbReference type="InterPro" id="IPR006282">
    <property type="entry name" value="Thi_PPkinase"/>
</dbReference>
<evidence type="ECO:0000256" key="4">
    <source>
        <dbReference type="ARBA" id="ARBA00022741"/>
    </source>
</evidence>
<dbReference type="InterPro" id="IPR007373">
    <property type="entry name" value="Thiamin_PyroPKinase_B1-bd"/>
</dbReference>
<comment type="catalytic activity">
    <reaction evidence="7">
        <text>thiamine + ATP = thiamine diphosphate + AMP + H(+)</text>
        <dbReference type="Rhea" id="RHEA:11576"/>
        <dbReference type="ChEBI" id="CHEBI:15378"/>
        <dbReference type="ChEBI" id="CHEBI:18385"/>
        <dbReference type="ChEBI" id="CHEBI:30616"/>
        <dbReference type="ChEBI" id="CHEBI:58937"/>
        <dbReference type="ChEBI" id="CHEBI:456215"/>
    </reaction>
</comment>
<keyword evidence="5 7" id="KW-0418">Kinase</keyword>
<dbReference type="Gene3D" id="2.60.120.320">
    <property type="entry name" value="Thiamin pyrophosphokinase, thiamin-binding domain"/>
    <property type="match status" value="1"/>
</dbReference>
<evidence type="ECO:0000313" key="11">
    <source>
        <dbReference type="Proteomes" id="UP000224634"/>
    </source>
</evidence>
<feature type="domain" description="Thiamin pyrophosphokinase thiamin-binding" evidence="9">
    <location>
        <begin position="215"/>
        <end position="311"/>
    </location>
</feature>
<name>A0A2B7Y2I9_POLH7</name>
<organism evidence="10 11">
    <name type="scientific">Polytolypa hystricis (strain UAMH7299)</name>
    <dbReference type="NCBI Taxonomy" id="1447883"/>
    <lineage>
        <taxon>Eukaryota</taxon>
        <taxon>Fungi</taxon>
        <taxon>Dikarya</taxon>
        <taxon>Ascomycota</taxon>
        <taxon>Pezizomycotina</taxon>
        <taxon>Eurotiomycetes</taxon>
        <taxon>Eurotiomycetidae</taxon>
        <taxon>Onygenales</taxon>
        <taxon>Onygenales incertae sedis</taxon>
        <taxon>Polytolypa</taxon>
    </lineage>
</organism>
<keyword evidence="4 7" id="KW-0547">Nucleotide-binding</keyword>
<dbReference type="InterPro" id="IPR007371">
    <property type="entry name" value="TPK_catalytic"/>
</dbReference>
<dbReference type="STRING" id="1447883.A0A2B7Y2I9"/>
<dbReference type="OrthoDB" id="25149at2759"/>
<dbReference type="Pfam" id="PF04265">
    <property type="entry name" value="TPK_B1_binding"/>
    <property type="match status" value="1"/>
</dbReference>
<dbReference type="InterPro" id="IPR036759">
    <property type="entry name" value="TPK_catalytic_sf"/>
</dbReference>
<accession>A0A2B7Y2I9</accession>
<sequence length="329" mass="35803">MTISHWDPTQFFTSAPPRVPFALLVLNQPINQHAYKVLKKHACFTICADGGANRFYEAMKRRGKESIELPDAVVGDLDSILPHVQQHYESLNVSVIRDTDQNSTDFTKCLRYLSSNGRKIISRVSTSTTTPADPKQEQPTPPVGGVVNNAATEAPDDVNLDIIVLGGLGGRVDQAFSQIHHLYTTSRAPPSTIGRPRGDLYLISEESITFVLRSGRNIIRTPRSSPPPSSSAHPKPNSHTTDDDDSAGSAGYTSVYLLENIGILPVGGPAVINTRGLEWDVRDWKTEFGDQVSTSNHIRADEIEIDTDVPVLFTVEMAEGLKCSGAGEG</sequence>
<dbReference type="Pfam" id="PF04263">
    <property type="entry name" value="TPK_catalytic"/>
    <property type="match status" value="1"/>
</dbReference>
<evidence type="ECO:0000256" key="2">
    <source>
        <dbReference type="ARBA" id="ARBA00006785"/>
    </source>
</evidence>
<dbReference type="GO" id="GO:0016301">
    <property type="term" value="F:kinase activity"/>
    <property type="evidence" value="ECO:0007669"/>
    <property type="project" value="UniProtKB-UniRule"/>
</dbReference>
<evidence type="ECO:0000256" key="8">
    <source>
        <dbReference type="SAM" id="MobiDB-lite"/>
    </source>
</evidence>
<feature type="region of interest" description="Disordered" evidence="8">
    <location>
        <begin position="217"/>
        <end position="248"/>
    </location>
</feature>
<feature type="region of interest" description="Disordered" evidence="8">
    <location>
        <begin position="124"/>
        <end position="147"/>
    </location>
</feature>
<dbReference type="SUPFAM" id="SSF63999">
    <property type="entry name" value="Thiamin pyrophosphokinase, catalytic domain"/>
    <property type="match status" value="1"/>
</dbReference>
<dbReference type="PANTHER" id="PTHR13622:SF8">
    <property type="entry name" value="THIAMIN PYROPHOSPHOKINASE 1"/>
    <property type="match status" value="1"/>
</dbReference>
<evidence type="ECO:0000259" key="9">
    <source>
        <dbReference type="SMART" id="SM00983"/>
    </source>
</evidence>
<evidence type="ECO:0000256" key="1">
    <source>
        <dbReference type="ARBA" id="ARBA00005078"/>
    </source>
</evidence>
<dbReference type="GO" id="GO:0030975">
    <property type="term" value="F:thiamine binding"/>
    <property type="evidence" value="ECO:0007669"/>
    <property type="project" value="UniProtKB-UniRule"/>
</dbReference>
<dbReference type="PIRSF" id="PIRSF031057">
    <property type="entry name" value="Thiamin_pyrophosphokinase"/>
    <property type="match status" value="1"/>
</dbReference>
<comment type="similarity">
    <text evidence="2 7">Belongs to the thiamine pyrophosphokinase family.</text>
</comment>
<dbReference type="InterPro" id="IPR036371">
    <property type="entry name" value="TPK_B1-bd_sf"/>
</dbReference>
<evidence type="ECO:0000313" key="10">
    <source>
        <dbReference type="EMBL" id="PGH15405.1"/>
    </source>
</evidence>
<comment type="pathway">
    <text evidence="1 7">Cofactor biosynthesis; thiamine diphosphate biosynthesis; thiamine diphosphate from thiamine: step 1/1.</text>
</comment>
<dbReference type="GO" id="GO:0004788">
    <property type="term" value="F:thiamine diphosphokinase activity"/>
    <property type="evidence" value="ECO:0007669"/>
    <property type="project" value="UniProtKB-UniRule"/>
</dbReference>
<dbReference type="EMBL" id="PDNA01000083">
    <property type="protein sequence ID" value="PGH15405.1"/>
    <property type="molecule type" value="Genomic_DNA"/>
</dbReference>
<keyword evidence="3 7" id="KW-0808">Transferase</keyword>
<dbReference type="SUPFAM" id="SSF63862">
    <property type="entry name" value="Thiamin pyrophosphokinase, substrate-binding domain"/>
    <property type="match status" value="1"/>
</dbReference>
<dbReference type="SMART" id="SM00983">
    <property type="entry name" value="TPK_B1_binding"/>
    <property type="match status" value="1"/>
</dbReference>
<dbReference type="CDD" id="cd07995">
    <property type="entry name" value="TPK"/>
    <property type="match status" value="1"/>
</dbReference>
<evidence type="ECO:0000256" key="5">
    <source>
        <dbReference type="ARBA" id="ARBA00022777"/>
    </source>
</evidence>
<comment type="caution">
    <text evidence="10">The sequence shown here is derived from an EMBL/GenBank/DDBJ whole genome shotgun (WGS) entry which is preliminary data.</text>
</comment>
<dbReference type="EC" id="2.7.6.2" evidence="7"/>
<dbReference type="UniPathway" id="UPA00060">
    <property type="reaction ID" value="UER00597"/>
</dbReference>
<dbReference type="PANTHER" id="PTHR13622">
    <property type="entry name" value="THIAMIN PYROPHOSPHOKINASE"/>
    <property type="match status" value="1"/>
</dbReference>
<evidence type="ECO:0000256" key="7">
    <source>
        <dbReference type="PIRNR" id="PIRNR031057"/>
    </source>
</evidence>
<evidence type="ECO:0000256" key="3">
    <source>
        <dbReference type="ARBA" id="ARBA00022679"/>
    </source>
</evidence>
<keyword evidence="11" id="KW-1185">Reference proteome</keyword>
<keyword evidence="6 7" id="KW-0067">ATP-binding</keyword>
<dbReference type="GO" id="GO:0005524">
    <property type="term" value="F:ATP binding"/>
    <property type="evidence" value="ECO:0007669"/>
    <property type="project" value="UniProtKB-UniRule"/>
</dbReference>
<dbReference type="InterPro" id="IPR016966">
    <property type="entry name" value="Thiamin_pyrophosphokinase_euk"/>
</dbReference>
<gene>
    <name evidence="10" type="ORF">AJ80_05589</name>
</gene>
<evidence type="ECO:0000256" key="6">
    <source>
        <dbReference type="ARBA" id="ARBA00022840"/>
    </source>
</evidence>